<dbReference type="InterPro" id="IPR010130">
    <property type="entry name" value="T1SS_OMP_TolC"/>
</dbReference>
<dbReference type="SUPFAM" id="SSF56954">
    <property type="entry name" value="Outer membrane efflux proteins (OEP)"/>
    <property type="match status" value="1"/>
</dbReference>
<keyword evidence="5" id="KW-0812">Transmembrane</keyword>
<comment type="subcellular location">
    <subcellularLocation>
        <location evidence="1">Cell outer membrane</location>
    </subcellularLocation>
</comment>
<evidence type="ECO:0000256" key="1">
    <source>
        <dbReference type="ARBA" id="ARBA00004442"/>
    </source>
</evidence>
<dbReference type="PANTHER" id="PTHR30026:SF20">
    <property type="entry name" value="OUTER MEMBRANE PROTEIN TOLC"/>
    <property type="match status" value="1"/>
</dbReference>
<organism evidence="8 9">
    <name type="scientific">Paraburkholderia unamae</name>
    <dbReference type="NCBI Taxonomy" id="219649"/>
    <lineage>
        <taxon>Bacteria</taxon>
        <taxon>Pseudomonadati</taxon>
        <taxon>Pseudomonadota</taxon>
        <taxon>Betaproteobacteria</taxon>
        <taxon>Burkholderiales</taxon>
        <taxon>Burkholderiaceae</taxon>
        <taxon>Paraburkholderia</taxon>
    </lineage>
</organism>
<proteinExistence type="inferred from homology"/>
<dbReference type="GO" id="GO:0006508">
    <property type="term" value="P:proteolysis"/>
    <property type="evidence" value="ECO:0007669"/>
    <property type="project" value="UniProtKB-KW"/>
</dbReference>
<keyword evidence="7" id="KW-0998">Cell outer membrane</keyword>
<evidence type="ECO:0000256" key="3">
    <source>
        <dbReference type="ARBA" id="ARBA00022448"/>
    </source>
</evidence>
<keyword evidence="6" id="KW-0472">Membrane</keyword>
<evidence type="ECO:0000313" key="8">
    <source>
        <dbReference type="EMBL" id="PVX82151.1"/>
    </source>
</evidence>
<keyword evidence="3" id="KW-0813">Transport</keyword>
<evidence type="ECO:0000256" key="2">
    <source>
        <dbReference type="ARBA" id="ARBA00007613"/>
    </source>
</evidence>
<protein>
    <submittedName>
        <fullName evidence="8">Protease secretion system outer membrane protein</fullName>
    </submittedName>
</protein>
<name>A0ABX5KKG6_9BURK</name>
<sequence>MRDQAIKTRAAARRERARAAQANGARPMLARLGVAVALALGAMQAAHAIGIVDAYQAALEHDPEFAGAMADKRAGDANVAIGRSYLLPNLSASYGTYRDWTNTTYLGETSGPPSSYNVYHAYSASVQVRQPIINLEGIARYRYGKAAALASDAVFMGKSEDLLVRVLSAYTDTLFALDQVALATAQQKTFEAQLASNEAQFKNGQGTRTDILETNSKLEISRADLADAQDNLDNSAHALEAITGLSATLDVAGLDRLSEHFEPTLPSPAGFDQWRDIALDSNSDLIAQRHSVEAARQQMQVARAGYYPHVDLVASIGKNQSNSLDTIGQRYFTKQAGIEITIPLYSGGMVKASTEQASANYDHAQDDLRDKTNKVLLELRKQYNLCNSSMTRIQALEKAVESATLQITATRKSVDAGVRTNVDVLTATQQLYQSKRDLARARYQYMIASLQLKRAAGILNEQDLYVLADWFRPDGAGALSKANPAHMPTIVSVK</sequence>
<keyword evidence="8" id="KW-0378">Hydrolase</keyword>
<dbReference type="Proteomes" id="UP000245712">
    <property type="component" value="Unassembled WGS sequence"/>
</dbReference>
<evidence type="ECO:0000256" key="5">
    <source>
        <dbReference type="ARBA" id="ARBA00022692"/>
    </source>
</evidence>
<dbReference type="Pfam" id="PF02321">
    <property type="entry name" value="OEP"/>
    <property type="match status" value="2"/>
</dbReference>
<keyword evidence="9" id="KW-1185">Reference proteome</keyword>
<accession>A0ABX5KKG6</accession>
<evidence type="ECO:0000256" key="6">
    <source>
        <dbReference type="ARBA" id="ARBA00023136"/>
    </source>
</evidence>
<evidence type="ECO:0000256" key="4">
    <source>
        <dbReference type="ARBA" id="ARBA00022452"/>
    </source>
</evidence>
<comment type="similarity">
    <text evidence="2">Belongs to the outer membrane factor (OMF) (TC 1.B.17) family.</text>
</comment>
<dbReference type="NCBIfam" id="TIGR01844">
    <property type="entry name" value="type_I_sec_TolC"/>
    <property type="match status" value="1"/>
</dbReference>
<dbReference type="Gene3D" id="1.20.1600.10">
    <property type="entry name" value="Outer membrane efflux proteins (OEP)"/>
    <property type="match status" value="1"/>
</dbReference>
<dbReference type="GO" id="GO:0008233">
    <property type="term" value="F:peptidase activity"/>
    <property type="evidence" value="ECO:0007669"/>
    <property type="project" value="UniProtKB-KW"/>
</dbReference>
<comment type="caution">
    <text evidence="8">The sequence shown here is derived from an EMBL/GenBank/DDBJ whole genome shotgun (WGS) entry which is preliminary data.</text>
</comment>
<gene>
    <name evidence="8" type="ORF">C7402_1094</name>
</gene>
<evidence type="ECO:0000313" key="9">
    <source>
        <dbReference type="Proteomes" id="UP000245712"/>
    </source>
</evidence>
<reference evidence="8 9" key="1">
    <citation type="submission" date="2018-05" db="EMBL/GenBank/DDBJ databases">
        <title>Genomic Encyclopedia of Type Strains, Phase IV (KMG-V): Genome sequencing to study the core and pangenomes of soil and plant-associated prokaryotes.</title>
        <authorList>
            <person name="Whitman W."/>
        </authorList>
    </citation>
    <scope>NUCLEOTIDE SEQUENCE [LARGE SCALE GENOMIC DNA]</scope>
    <source>
        <strain evidence="8 9">SCZa-39</strain>
    </source>
</reference>
<keyword evidence="8" id="KW-0645">Protease</keyword>
<dbReference type="InterPro" id="IPR003423">
    <property type="entry name" value="OMP_efflux"/>
</dbReference>
<dbReference type="InterPro" id="IPR051906">
    <property type="entry name" value="TolC-like"/>
</dbReference>
<evidence type="ECO:0000256" key="7">
    <source>
        <dbReference type="ARBA" id="ARBA00023237"/>
    </source>
</evidence>
<dbReference type="PANTHER" id="PTHR30026">
    <property type="entry name" value="OUTER MEMBRANE PROTEIN TOLC"/>
    <property type="match status" value="1"/>
</dbReference>
<dbReference type="EMBL" id="QEOB01000009">
    <property type="protein sequence ID" value="PVX82151.1"/>
    <property type="molecule type" value="Genomic_DNA"/>
</dbReference>
<keyword evidence="4" id="KW-1134">Transmembrane beta strand</keyword>
<dbReference type="RefSeq" id="WP_244314879.1">
    <property type="nucleotide sequence ID" value="NZ_QEOB01000009.1"/>
</dbReference>